<protein>
    <submittedName>
        <fullName evidence="1">Type VI secretion system protein ImpJ</fullName>
    </submittedName>
</protein>
<dbReference type="NCBIfam" id="TIGR03353">
    <property type="entry name" value="VI_chp_4"/>
    <property type="match status" value="1"/>
</dbReference>
<dbReference type="STRING" id="1123010.SAMN02745724_00956"/>
<keyword evidence="2" id="KW-1185">Reference proteome</keyword>
<evidence type="ECO:0000313" key="2">
    <source>
        <dbReference type="Proteomes" id="UP000198862"/>
    </source>
</evidence>
<evidence type="ECO:0000313" key="1">
    <source>
        <dbReference type="EMBL" id="SFC12685.1"/>
    </source>
</evidence>
<proteinExistence type="predicted"/>
<organism evidence="1 2">
    <name type="scientific">Pseudoalteromonas denitrificans DSM 6059</name>
    <dbReference type="NCBI Taxonomy" id="1123010"/>
    <lineage>
        <taxon>Bacteria</taxon>
        <taxon>Pseudomonadati</taxon>
        <taxon>Pseudomonadota</taxon>
        <taxon>Gammaproteobacteria</taxon>
        <taxon>Alteromonadales</taxon>
        <taxon>Pseudoalteromonadaceae</taxon>
        <taxon>Pseudoalteromonas</taxon>
    </lineage>
</organism>
<accession>A0A1I1GML4</accession>
<dbReference type="PANTHER" id="PTHR35566">
    <property type="entry name" value="BLR3599 PROTEIN"/>
    <property type="match status" value="1"/>
</dbReference>
<dbReference type="InterPro" id="IPR010263">
    <property type="entry name" value="T6SS_TssK"/>
</dbReference>
<gene>
    <name evidence="1" type="ORF">SAMN02745724_00956</name>
</gene>
<dbReference type="Proteomes" id="UP000198862">
    <property type="component" value="Unassembled WGS sequence"/>
</dbReference>
<dbReference type="PANTHER" id="PTHR35566:SF1">
    <property type="entry name" value="TYPE VI SECRETION SYSTEM BASEPLATE COMPONENT TSSK1"/>
    <property type="match status" value="1"/>
</dbReference>
<dbReference type="Pfam" id="PF05936">
    <property type="entry name" value="T6SS_VasE"/>
    <property type="match status" value="1"/>
</dbReference>
<sequence length="444" mass="50655">MDLLKQVVWKEGSFISPQHFQQQALHFKSYIQNYNGTMGYSGHYGLSDITVNTDLLKIGKIAITFCNGLFPDGHYFLLDEEIVIDVPEDAVKKTVYISIPLALQGSPAFGEQSSQATRYLCQTMTSYNNTSTQSDSIELEVAKDNACLSIGKTDMAGYVSFPIARILETRETGEVVFDSSFIPACIHFQASIYLFDKIKMLQSLLQIRAKEVHKRIAVGQESKSDQTLYKDFLWLQTLNRWLPWSDWVEQDTQYTTHQLYRDLTTLSAELSGLTPELPDTFATLNYDDLYQVFSPIFMKLRNQLSMVLQDSVIEFKWDDQLFEKRRLLRTIINDPDNMLKRRFVMSIESSLSNDEIAQHIPQSATLAGNSNIVELVRNAMSGIELIHLLVAPHELKPKSAASYFEVNTKNDLWLDMLNKGETLNMHIDNRIPDLKVTLYALTLG</sequence>
<dbReference type="RefSeq" id="WP_177207952.1">
    <property type="nucleotide sequence ID" value="NZ_FOLO01000005.1"/>
</dbReference>
<dbReference type="EMBL" id="FOLO01000005">
    <property type="protein sequence ID" value="SFC12685.1"/>
    <property type="molecule type" value="Genomic_DNA"/>
</dbReference>
<name>A0A1I1GML4_9GAMM</name>
<dbReference type="AlphaFoldDB" id="A0A1I1GML4"/>
<reference evidence="1 2" key="1">
    <citation type="submission" date="2016-10" db="EMBL/GenBank/DDBJ databases">
        <authorList>
            <person name="de Groot N.N."/>
        </authorList>
    </citation>
    <scope>NUCLEOTIDE SEQUENCE [LARGE SCALE GENOMIC DNA]</scope>
    <source>
        <strain evidence="1 2">DSM 6059</strain>
    </source>
</reference>